<feature type="region of interest" description="Disordered" evidence="1">
    <location>
        <begin position="16"/>
        <end position="54"/>
    </location>
</feature>
<reference evidence="2 3" key="1">
    <citation type="submission" date="2019-03" db="EMBL/GenBank/DDBJ databases">
        <title>First draft genome of Liparis tanakae, snailfish: a comprehensive survey of snailfish specific genes.</title>
        <authorList>
            <person name="Kim W."/>
            <person name="Song I."/>
            <person name="Jeong J.-H."/>
            <person name="Kim D."/>
            <person name="Kim S."/>
            <person name="Ryu S."/>
            <person name="Song J.Y."/>
            <person name="Lee S.K."/>
        </authorList>
    </citation>
    <scope>NUCLEOTIDE SEQUENCE [LARGE SCALE GENOMIC DNA]</scope>
    <source>
        <tissue evidence="2">Muscle</tissue>
    </source>
</reference>
<feature type="region of interest" description="Disordered" evidence="1">
    <location>
        <begin position="175"/>
        <end position="194"/>
    </location>
</feature>
<dbReference type="AlphaFoldDB" id="A0A4Z2GXC6"/>
<feature type="compositionally biased region" description="Low complexity" evidence="1">
    <location>
        <begin position="24"/>
        <end position="39"/>
    </location>
</feature>
<dbReference type="Proteomes" id="UP000314294">
    <property type="component" value="Unassembled WGS sequence"/>
</dbReference>
<organism evidence="2 3">
    <name type="scientific">Liparis tanakae</name>
    <name type="common">Tanaka's snailfish</name>
    <dbReference type="NCBI Taxonomy" id="230148"/>
    <lineage>
        <taxon>Eukaryota</taxon>
        <taxon>Metazoa</taxon>
        <taxon>Chordata</taxon>
        <taxon>Craniata</taxon>
        <taxon>Vertebrata</taxon>
        <taxon>Euteleostomi</taxon>
        <taxon>Actinopterygii</taxon>
        <taxon>Neopterygii</taxon>
        <taxon>Teleostei</taxon>
        <taxon>Neoteleostei</taxon>
        <taxon>Acanthomorphata</taxon>
        <taxon>Eupercaria</taxon>
        <taxon>Perciformes</taxon>
        <taxon>Cottioidei</taxon>
        <taxon>Cottales</taxon>
        <taxon>Liparidae</taxon>
        <taxon>Liparis</taxon>
    </lineage>
</organism>
<feature type="compositionally biased region" description="Gly residues" evidence="1">
    <location>
        <begin position="175"/>
        <end position="185"/>
    </location>
</feature>
<evidence type="ECO:0000313" key="2">
    <source>
        <dbReference type="EMBL" id="TNN57765.1"/>
    </source>
</evidence>
<protein>
    <submittedName>
        <fullName evidence="2">Uncharacterized protein</fullName>
    </submittedName>
</protein>
<proteinExistence type="predicted"/>
<evidence type="ECO:0000256" key="1">
    <source>
        <dbReference type="SAM" id="MobiDB-lite"/>
    </source>
</evidence>
<evidence type="ECO:0000313" key="3">
    <source>
        <dbReference type="Proteomes" id="UP000314294"/>
    </source>
</evidence>
<sequence length="207" mass="21962">MYFNLIAFFNPHSYKKPHHNHRTLPSQQTSGGPSSSQLLKKLEHKAAEDEETSVAESSRCDELAEYLGYTCGCRSQNSINISSGSFGPLGSADRASPLQESGCCGLADGRTPTCRMRFWCSGGPPSRDVLLEVAIFKSRSELPPLERLPSELCDILSAAEGSLCLRKVDVLRRGGGGGGGGGGGAPSESTRLGRARAHSVASHTVLV</sequence>
<accession>A0A4Z2GXC6</accession>
<name>A0A4Z2GXC6_9TELE</name>
<gene>
    <name evidence="2" type="ORF">EYF80_032043</name>
</gene>
<dbReference type="EMBL" id="SRLO01000397">
    <property type="protein sequence ID" value="TNN57765.1"/>
    <property type="molecule type" value="Genomic_DNA"/>
</dbReference>
<keyword evidence="3" id="KW-1185">Reference proteome</keyword>
<comment type="caution">
    <text evidence="2">The sequence shown here is derived from an EMBL/GenBank/DDBJ whole genome shotgun (WGS) entry which is preliminary data.</text>
</comment>